<evidence type="ECO:0000256" key="1">
    <source>
        <dbReference type="SAM" id="Phobius"/>
    </source>
</evidence>
<dbReference type="Proteomes" id="UP000544742">
    <property type="component" value="Unassembled WGS sequence"/>
</dbReference>
<proteinExistence type="predicted"/>
<feature type="transmembrane region" description="Helical" evidence="1">
    <location>
        <begin position="72"/>
        <end position="91"/>
    </location>
</feature>
<feature type="transmembrane region" description="Helical" evidence="1">
    <location>
        <begin position="97"/>
        <end position="120"/>
    </location>
</feature>
<accession>A0A7K4AF33</accession>
<keyword evidence="1" id="KW-0472">Membrane</keyword>
<dbReference type="AlphaFoldDB" id="A0A7K4AF33"/>
<dbReference type="RefSeq" id="WP_157863700.1">
    <property type="nucleotide sequence ID" value="NZ_CAJYDL010000001.1"/>
</dbReference>
<name>A0A7K4AF33_METSH</name>
<evidence type="ECO:0000313" key="3">
    <source>
        <dbReference type="Proteomes" id="UP000544742"/>
    </source>
</evidence>
<dbReference type="EMBL" id="JAAYUN010000004">
    <property type="protein sequence ID" value="NLJ21552.1"/>
    <property type="molecule type" value="Genomic_DNA"/>
</dbReference>
<keyword evidence="1" id="KW-1133">Transmembrane helix</keyword>
<reference evidence="2 3" key="1">
    <citation type="journal article" date="2020" name="Biotechnol. Biofuels">
        <title>New insights from the biogas microbiome by comprehensive genome-resolved metagenomics of nearly 1600 species originating from multiple anaerobic digesters.</title>
        <authorList>
            <person name="Campanaro S."/>
            <person name="Treu L."/>
            <person name="Rodriguez-R L.M."/>
            <person name="Kovalovszki A."/>
            <person name="Ziels R.M."/>
            <person name="Maus I."/>
            <person name="Zhu X."/>
            <person name="Kougias P.G."/>
            <person name="Basile A."/>
            <person name="Luo G."/>
            <person name="Schluter A."/>
            <person name="Konstantinidis K.T."/>
            <person name="Angelidaki I."/>
        </authorList>
    </citation>
    <scope>NUCLEOTIDE SEQUENCE [LARGE SCALE GENOMIC DNA]</scope>
    <source>
        <strain evidence="2">AS27yjCOA_157</strain>
    </source>
</reference>
<feature type="transmembrane region" description="Helical" evidence="1">
    <location>
        <begin position="33"/>
        <end position="51"/>
    </location>
</feature>
<evidence type="ECO:0000313" key="2">
    <source>
        <dbReference type="EMBL" id="NLJ21552.1"/>
    </source>
</evidence>
<dbReference type="GeneID" id="24812199"/>
<organism evidence="2 3">
    <name type="scientific">Methanothrix soehngenii</name>
    <name type="common">Methanosaeta concilii</name>
    <dbReference type="NCBI Taxonomy" id="2223"/>
    <lineage>
        <taxon>Archaea</taxon>
        <taxon>Methanobacteriati</taxon>
        <taxon>Methanobacteriota</taxon>
        <taxon>Stenosarchaea group</taxon>
        <taxon>Methanomicrobia</taxon>
        <taxon>Methanotrichales</taxon>
        <taxon>Methanotrichaceae</taxon>
        <taxon>Methanothrix</taxon>
    </lineage>
</organism>
<keyword evidence="1" id="KW-0812">Transmembrane</keyword>
<gene>
    <name evidence="2" type="ORF">GX426_00370</name>
</gene>
<sequence length="129" mass="13682">MIRGRSAATATGWLLLMLGGAMALITGKGDITVITAGLLIVFSGVYVLSLVKPASKQFIGAGWPEKFCRISAVAIGLIMVASGFISSTSGIRDILIFYDFAGIYFVLIGLLPFGWGLYILKLAIYGVRS</sequence>
<protein>
    <submittedName>
        <fullName evidence="2">Uncharacterized protein</fullName>
    </submittedName>
</protein>
<comment type="caution">
    <text evidence="2">The sequence shown here is derived from an EMBL/GenBank/DDBJ whole genome shotgun (WGS) entry which is preliminary data.</text>
</comment>